<reference evidence="2 3" key="1">
    <citation type="submission" date="2020-11" db="EMBL/GenBank/DDBJ databases">
        <title>Arthrobacter antarcticus sp. nov., isolated from Antarctic Soil.</title>
        <authorList>
            <person name="Li J."/>
        </authorList>
    </citation>
    <scope>NUCLEOTIDE SEQUENCE [LARGE SCALE GENOMIC DNA]</scope>
    <source>
        <strain evidence="2 3">Z1-20</strain>
    </source>
</reference>
<proteinExistence type="predicted"/>
<feature type="domain" description="VOC" evidence="1">
    <location>
        <begin position="10"/>
        <end position="125"/>
    </location>
</feature>
<evidence type="ECO:0000313" key="3">
    <source>
        <dbReference type="Proteomes" id="UP000655366"/>
    </source>
</evidence>
<protein>
    <submittedName>
        <fullName evidence="2">VOC family protein</fullName>
    </submittedName>
</protein>
<evidence type="ECO:0000313" key="2">
    <source>
        <dbReference type="EMBL" id="MBG0739524.1"/>
    </source>
</evidence>
<dbReference type="AlphaFoldDB" id="A0A931CR80"/>
<keyword evidence="3" id="KW-1185">Reference proteome</keyword>
<sequence length="260" mass="28124">MPKPDIAPGDPCWIDLMTSDPEKSRDFYAGLFGWTYEIGDEEMYGGYVTAFVEGAPVAGMMKNDGESGYPDVWTTYLRVKDINTTAESVVAAGGQVLMPPMEVPDQGHMAMFSDAGGAAVGAWQFGGHTGFQLKNEPGAPFWHELHTRDYAPSVKFYQDAFGWDTAVMSDSENFRYTTLGSGDNSRAGIMDAAFYLPDGVPSNWQIYFGVANADAVVETAKTLGAQVIHPAEDSPFGRMATLTDPTGAVFKIAQRPEEAA</sequence>
<dbReference type="InterPro" id="IPR029068">
    <property type="entry name" value="Glyas_Bleomycin-R_OHBP_Dase"/>
</dbReference>
<accession>A0A931CR80</accession>
<dbReference type="Pfam" id="PF00903">
    <property type="entry name" value="Glyoxalase"/>
    <property type="match status" value="2"/>
</dbReference>
<feature type="domain" description="VOC" evidence="1">
    <location>
        <begin position="138"/>
        <end position="255"/>
    </location>
</feature>
<comment type="caution">
    <text evidence="2">The sequence shown here is derived from an EMBL/GenBank/DDBJ whole genome shotgun (WGS) entry which is preliminary data.</text>
</comment>
<dbReference type="InterPro" id="IPR052164">
    <property type="entry name" value="Anthracycline_SecMetBiosynth"/>
</dbReference>
<evidence type="ECO:0000259" key="1">
    <source>
        <dbReference type="PROSITE" id="PS51819"/>
    </source>
</evidence>
<dbReference type="InterPro" id="IPR004360">
    <property type="entry name" value="Glyas_Fos-R_dOase_dom"/>
</dbReference>
<dbReference type="PANTHER" id="PTHR33993">
    <property type="entry name" value="GLYOXALASE-RELATED"/>
    <property type="match status" value="1"/>
</dbReference>
<dbReference type="RefSeq" id="WP_196396480.1">
    <property type="nucleotide sequence ID" value="NZ_JADNYM010000010.1"/>
</dbReference>
<dbReference type="Proteomes" id="UP000655366">
    <property type="component" value="Unassembled WGS sequence"/>
</dbReference>
<dbReference type="CDD" id="cd07247">
    <property type="entry name" value="SgaA_N_like"/>
    <property type="match status" value="2"/>
</dbReference>
<dbReference type="PROSITE" id="PS51819">
    <property type="entry name" value="VOC"/>
    <property type="match status" value="2"/>
</dbReference>
<dbReference type="InterPro" id="IPR037523">
    <property type="entry name" value="VOC_core"/>
</dbReference>
<name>A0A931CR80_9MICC</name>
<dbReference type="PANTHER" id="PTHR33993:SF10">
    <property type="entry name" value="CONSERVED PROTEIN"/>
    <property type="match status" value="1"/>
</dbReference>
<dbReference type="SUPFAM" id="SSF54593">
    <property type="entry name" value="Glyoxalase/Bleomycin resistance protein/Dihydroxybiphenyl dioxygenase"/>
    <property type="match status" value="2"/>
</dbReference>
<organism evidence="2 3">
    <name type="scientific">Arthrobacter terrae</name>
    <dbReference type="NCBI Taxonomy" id="2935737"/>
    <lineage>
        <taxon>Bacteria</taxon>
        <taxon>Bacillati</taxon>
        <taxon>Actinomycetota</taxon>
        <taxon>Actinomycetes</taxon>
        <taxon>Micrococcales</taxon>
        <taxon>Micrococcaceae</taxon>
        <taxon>Arthrobacter</taxon>
    </lineage>
</organism>
<dbReference type="EMBL" id="JADNYM010000010">
    <property type="protein sequence ID" value="MBG0739524.1"/>
    <property type="molecule type" value="Genomic_DNA"/>
</dbReference>
<gene>
    <name evidence="2" type="ORF">IV500_09005</name>
</gene>
<dbReference type="Gene3D" id="3.10.180.10">
    <property type="entry name" value="2,3-Dihydroxybiphenyl 1,2-Dioxygenase, domain 1"/>
    <property type="match status" value="2"/>
</dbReference>